<dbReference type="PANTHER" id="PTHR13696">
    <property type="entry name" value="P-LOOP CONTAINING NUCLEOSIDE TRIPHOSPHATE HYDROLASE"/>
    <property type="match status" value="1"/>
</dbReference>
<evidence type="ECO:0000259" key="1">
    <source>
        <dbReference type="Pfam" id="PF13614"/>
    </source>
</evidence>
<name>A0A1M6VCJ2_9BACT</name>
<proteinExistence type="predicted"/>
<evidence type="ECO:0000313" key="3">
    <source>
        <dbReference type="Proteomes" id="UP000184275"/>
    </source>
</evidence>
<dbReference type="PANTHER" id="PTHR13696:SF52">
    <property type="entry name" value="PARA FAMILY PROTEIN CT_582"/>
    <property type="match status" value="1"/>
</dbReference>
<accession>A0A1M6VCJ2</accession>
<dbReference type="Pfam" id="PF13614">
    <property type="entry name" value="AAA_31"/>
    <property type="match status" value="1"/>
</dbReference>
<protein>
    <submittedName>
        <fullName evidence="2">Chromosome segregation ATPase</fullName>
    </submittedName>
</protein>
<dbReference type="CDD" id="cd02042">
    <property type="entry name" value="ParAB_family"/>
    <property type="match status" value="1"/>
</dbReference>
<gene>
    <name evidence="2" type="ORF">SAMN05720469_1184</name>
</gene>
<keyword evidence="3" id="KW-1185">Reference proteome</keyword>
<reference evidence="3" key="1">
    <citation type="submission" date="2016-11" db="EMBL/GenBank/DDBJ databases">
        <authorList>
            <person name="Varghese N."/>
            <person name="Submissions S."/>
        </authorList>
    </citation>
    <scope>NUCLEOTIDE SEQUENCE [LARGE SCALE GENOMIC DNA]</scope>
    <source>
        <strain evidence="3">UWOS</strain>
    </source>
</reference>
<dbReference type="Gene3D" id="3.40.50.300">
    <property type="entry name" value="P-loop containing nucleotide triphosphate hydrolases"/>
    <property type="match status" value="1"/>
</dbReference>
<feature type="domain" description="AAA" evidence="1">
    <location>
        <begin position="3"/>
        <end position="185"/>
    </location>
</feature>
<dbReference type="InterPro" id="IPR025669">
    <property type="entry name" value="AAA_dom"/>
</dbReference>
<dbReference type="EMBL" id="FRAW01000018">
    <property type="protein sequence ID" value="SHK79094.1"/>
    <property type="molecule type" value="Genomic_DNA"/>
</dbReference>
<dbReference type="InterPro" id="IPR027417">
    <property type="entry name" value="P-loop_NTPase"/>
</dbReference>
<dbReference type="SUPFAM" id="SSF52540">
    <property type="entry name" value="P-loop containing nucleoside triphosphate hydrolases"/>
    <property type="match status" value="1"/>
</dbReference>
<evidence type="ECO:0000313" key="2">
    <source>
        <dbReference type="EMBL" id="SHK79094.1"/>
    </source>
</evidence>
<dbReference type="Proteomes" id="UP000184275">
    <property type="component" value="Unassembled WGS sequence"/>
</dbReference>
<organism evidence="2 3">
    <name type="scientific">Fibrobacter intestinalis</name>
    <dbReference type="NCBI Taxonomy" id="28122"/>
    <lineage>
        <taxon>Bacteria</taxon>
        <taxon>Pseudomonadati</taxon>
        <taxon>Fibrobacterota</taxon>
        <taxon>Fibrobacteria</taxon>
        <taxon>Fibrobacterales</taxon>
        <taxon>Fibrobacteraceae</taxon>
        <taxon>Fibrobacter</taxon>
    </lineage>
</organism>
<dbReference type="InterPro" id="IPR050678">
    <property type="entry name" value="DNA_Partitioning_ATPase"/>
</dbReference>
<sequence>MGKIIAICNQKGGVGKTTTAINLAANFAALEKKTLLIDMDPQGNASQGLGYLESQEEDIHEALKLAESPDSITKDSLQKFILKTELDYLKVITAGPDLSAMELELVNAMSREHRLRRITNVLKEDFDYIIIDAPPSLNLLTLNVLTAADSVLIPVQCEYYALQGLAELFNTIRLIQKNLNSSLNIEGALLTMYDARLSLSRQVAEEVRNVIPERVFKIMIPRNVTLSEAPSHGKPVILYYVKSPGSQAYMKLAEEIINGAK</sequence>
<dbReference type="AlphaFoldDB" id="A0A1M6VCJ2"/>
<dbReference type="FunFam" id="3.40.50.300:FF:000285">
    <property type="entry name" value="Sporulation initiation inhibitor Soj"/>
    <property type="match status" value="1"/>
</dbReference>
<dbReference type="RefSeq" id="WP_073304688.1">
    <property type="nucleotide sequence ID" value="NZ_FRAW01000018.1"/>
</dbReference>